<evidence type="ECO:0000259" key="1">
    <source>
        <dbReference type="Pfam" id="PF01370"/>
    </source>
</evidence>
<dbReference type="Pfam" id="PF01370">
    <property type="entry name" value="Epimerase"/>
    <property type="match status" value="1"/>
</dbReference>
<reference evidence="2 3" key="1">
    <citation type="submission" date="2017-05" db="EMBL/GenBank/DDBJ databases">
        <authorList>
            <person name="Song R."/>
            <person name="Chenine A.L."/>
            <person name="Ruprecht R.M."/>
        </authorList>
    </citation>
    <scope>NUCLEOTIDE SEQUENCE [LARGE SCALE GENOMIC DNA]</scope>
    <source>
        <strain evidence="2 3">CECT 8899</strain>
    </source>
</reference>
<name>A0A238LAC3_9RHOB</name>
<evidence type="ECO:0000313" key="2">
    <source>
        <dbReference type="EMBL" id="SMY06532.1"/>
    </source>
</evidence>
<keyword evidence="3" id="KW-1185">Reference proteome</keyword>
<dbReference type="InterPro" id="IPR001509">
    <property type="entry name" value="Epimerase_deHydtase"/>
</dbReference>
<dbReference type="Proteomes" id="UP000201613">
    <property type="component" value="Unassembled WGS sequence"/>
</dbReference>
<dbReference type="EMBL" id="FXZK01000001">
    <property type="protein sequence ID" value="SMY06532.1"/>
    <property type="molecule type" value="Genomic_DNA"/>
</dbReference>
<sequence>MTASSQQTDDLGPLILGASGRVGQAFRTLHRAGLWPATAQPLWHARQPGQGDYGWDMLAEDAPRDPRLARVRGMIVLTGGTGGTTGPDHNSALAKAAIDLATREGIGPVLLCSSQAVYGRATGPQTEITDPTPANAYGEAKLRMEQTVQGAAGVCCLRIGNVAGTDMLLRNAALGPVTLDQFADGSAPRRCYIGPLSLAATMLTLIDQPTLPRLANVAAPGELGMDALLTAAKADWRWRPAPADALPALSLDLSRLMELAPLPAKAGTAPALIDEAQSAGWRVFA</sequence>
<dbReference type="SUPFAM" id="SSF51735">
    <property type="entry name" value="NAD(P)-binding Rossmann-fold domains"/>
    <property type="match status" value="1"/>
</dbReference>
<dbReference type="AlphaFoldDB" id="A0A238LAC3"/>
<dbReference type="RefSeq" id="WP_168770458.1">
    <property type="nucleotide sequence ID" value="NZ_FXZK01000001.1"/>
</dbReference>
<gene>
    <name evidence="2" type="ORF">LOM8899_00659</name>
</gene>
<protein>
    <submittedName>
        <fullName evidence="2">NAD dependent epimerase/dehydratase family protein</fullName>
    </submittedName>
</protein>
<evidence type="ECO:0000313" key="3">
    <source>
        <dbReference type="Proteomes" id="UP000201613"/>
    </source>
</evidence>
<dbReference type="InterPro" id="IPR036291">
    <property type="entry name" value="NAD(P)-bd_dom_sf"/>
</dbReference>
<organism evidence="2 3">
    <name type="scientific">Flavimaricola marinus</name>
    <dbReference type="NCBI Taxonomy" id="1819565"/>
    <lineage>
        <taxon>Bacteria</taxon>
        <taxon>Pseudomonadati</taxon>
        <taxon>Pseudomonadota</taxon>
        <taxon>Alphaproteobacteria</taxon>
        <taxon>Rhodobacterales</taxon>
        <taxon>Paracoccaceae</taxon>
        <taxon>Flavimaricola</taxon>
    </lineage>
</organism>
<accession>A0A238LAC3</accession>
<dbReference type="Gene3D" id="3.40.50.720">
    <property type="entry name" value="NAD(P)-binding Rossmann-like Domain"/>
    <property type="match status" value="1"/>
</dbReference>
<proteinExistence type="predicted"/>
<feature type="domain" description="NAD-dependent epimerase/dehydratase" evidence="1">
    <location>
        <begin position="89"/>
        <end position="165"/>
    </location>
</feature>